<accession>A0A0N1EBB7</accession>
<dbReference type="Pfam" id="PF08242">
    <property type="entry name" value="Methyltransf_12"/>
    <property type="match status" value="1"/>
</dbReference>
<sequence length="149" mass="17985">MNELGCGYGALYRFLQEKKYRVDYVGYDISEEMLHIAKEYTNNEVSLICSDRITQEADYSITSGIFNAKFSYDDKIWLEYILEILHNMNEMSRKGFSFNMLTNFVDYKNPNLYYADPNYFFDYVRKNFSKNLILLHDYDLWEWTILVRK</sequence>
<gene>
    <name evidence="2" type="ORF">HPU229334_09395</name>
</gene>
<comment type="caution">
    <text evidence="2">The sequence shown here is derived from an EMBL/GenBank/DDBJ whole genome shotgun (WGS) entry which is preliminary data.</text>
</comment>
<dbReference type="Gene3D" id="3.40.50.150">
    <property type="entry name" value="Vaccinia Virus protein VP39"/>
    <property type="match status" value="1"/>
</dbReference>
<dbReference type="PATRIC" id="fig|35818.11.peg.1856"/>
<dbReference type="InterPro" id="IPR029063">
    <property type="entry name" value="SAM-dependent_MTases_sf"/>
</dbReference>
<reference evidence="2 3" key="1">
    <citation type="submission" date="2014-06" db="EMBL/GenBank/DDBJ databases">
        <title>Helicobacter pullorum isolates in fresh chicken meat - phenotypic and genotypic features.</title>
        <authorList>
            <person name="Borges V."/>
            <person name="Santos A."/>
            <person name="Correia C.B."/>
            <person name="Saraiva M."/>
            <person name="Menard A."/>
            <person name="Vieira L."/>
            <person name="Sampaio D.A."/>
            <person name="Gomes J.P."/>
            <person name="Oleastro M."/>
        </authorList>
    </citation>
    <scope>NUCLEOTIDE SEQUENCE [LARGE SCALE GENOMIC DNA]</scope>
    <source>
        <strain evidence="2 3">229334/12</strain>
    </source>
</reference>
<feature type="domain" description="Methyltransferase type 12" evidence="1">
    <location>
        <begin position="3"/>
        <end position="46"/>
    </location>
</feature>
<proteinExistence type="predicted"/>
<dbReference type="SUPFAM" id="SSF53335">
    <property type="entry name" value="S-adenosyl-L-methionine-dependent methyltransferases"/>
    <property type="match status" value="1"/>
</dbReference>
<evidence type="ECO:0000259" key="1">
    <source>
        <dbReference type="Pfam" id="PF08242"/>
    </source>
</evidence>
<dbReference type="RefSeq" id="WP_081003219.1">
    <property type="nucleotide sequence ID" value="NZ_JNOC01000049.1"/>
</dbReference>
<organism evidence="2 3">
    <name type="scientific">Helicobacter pullorum</name>
    <dbReference type="NCBI Taxonomy" id="35818"/>
    <lineage>
        <taxon>Bacteria</taxon>
        <taxon>Pseudomonadati</taxon>
        <taxon>Campylobacterota</taxon>
        <taxon>Epsilonproteobacteria</taxon>
        <taxon>Campylobacterales</taxon>
        <taxon>Helicobacteraceae</taxon>
        <taxon>Helicobacter</taxon>
    </lineage>
</organism>
<dbReference type="AlphaFoldDB" id="A0A0N1EBB7"/>
<name>A0A0N1EBB7_9HELI</name>
<dbReference type="Proteomes" id="UP000037997">
    <property type="component" value="Unassembled WGS sequence"/>
</dbReference>
<evidence type="ECO:0000313" key="2">
    <source>
        <dbReference type="EMBL" id="KPH55270.1"/>
    </source>
</evidence>
<evidence type="ECO:0000313" key="3">
    <source>
        <dbReference type="Proteomes" id="UP000037997"/>
    </source>
</evidence>
<dbReference type="InterPro" id="IPR013217">
    <property type="entry name" value="Methyltransf_12"/>
</dbReference>
<protein>
    <recommendedName>
        <fullName evidence="1">Methyltransferase type 12 domain-containing protein</fullName>
    </recommendedName>
</protein>
<dbReference type="CDD" id="cd02440">
    <property type="entry name" value="AdoMet_MTases"/>
    <property type="match status" value="1"/>
</dbReference>
<dbReference type="EMBL" id="JNOC01000049">
    <property type="protein sequence ID" value="KPH55270.1"/>
    <property type="molecule type" value="Genomic_DNA"/>
</dbReference>